<feature type="transmembrane region" description="Helical" evidence="1">
    <location>
        <begin position="130"/>
        <end position="148"/>
    </location>
</feature>
<feature type="transmembrane region" description="Helical" evidence="1">
    <location>
        <begin position="187"/>
        <end position="211"/>
    </location>
</feature>
<dbReference type="EMBL" id="DTBH01000045">
    <property type="protein sequence ID" value="HGQ76700.1"/>
    <property type="molecule type" value="Genomic_DNA"/>
</dbReference>
<feature type="transmembrane region" description="Helical" evidence="1">
    <location>
        <begin position="51"/>
        <end position="76"/>
    </location>
</feature>
<feature type="transmembrane region" description="Helical" evidence="1">
    <location>
        <begin position="20"/>
        <end position="44"/>
    </location>
</feature>
<sequence length="223" mass="24070">MKQGTSSSDNALKASRIGVFAALYVITSLVPISMFIGAPSFLALNLIITPVIAVLLPPLEAFFASLFGGIIAFYVSPSQAMFGPYTILLPVVGATLGSLTYHKAKKGALTTSIFLVVAITAYLIKNYPFPYFVVPHSVAIVFAVISTFKKMTPLHLKIPLYTYISTMTEQGMMMIFAVHLLGLPWELFIGILPLMIYERIVATVGASLIVVTLTKFLSKGLAA</sequence>
<dbReference type="AlphaFoldDB" id="A0A7V4CLX1"/>
<keyword evidence="1" id="KW-1133">Transmembrane helix</keyword>
<protein>
    <recommendedName>
        <fullName evidence="3">ECF transporter S component</fullName>
    </recommendedName>
</protein>
<reference evidence="2" key="1">
    <citation type="journal article" date="2020" name="mSystems">
        <title>Genome- and Community-Level Interaction Insights into Carbon Utilization and Element Cycling Functions of Hydrothermarchaeota in Hydrothermal Sediment.</title>
        <authorList>
            <person name="Zhou Z."/>
            <person name="Liu Y."/>
            <person name="Xu W."/>
            <person name="Pan J."/>
            <person name="Luo Z.H."/>
            <person name="Li M."/>
        </authorList>
    </citation>
    <scope>NUCLEOTIDE SEQUENCE [LARGE SCALE GENOMIC DNA]</scope>
    <source>
        <strain evidence="2">SpSt-640</strain>
    </source>
</reference>
<proteinExistence type="predicted"/>
<name>A0A7V4CLX1_FERPE</name>
<evidence type="ECO:0008006" key="3">
    <source>
        <dbReference type="Google" id="ProtNLM"/>
    </source>
</evidence>
<keyword evidence="1" id="KW-0812">Transmembrane</keyword>
<feature type="transmembrane region" description="Helical" evidence="1">
    <location>
        <begin position="82"/>
        <end position="101"/>
    </location>
</feature>
<organism evidence="2">
    <name type="scientific">Fervidobacterium pennivorans</name>
    <dbReference type="NCBI Taxonomy" id="93466"/>
    <lineage>
        <taxon>Bacteria</taxon>
        <taxon>Thermotogati</taxon>
        <taxon>Thermotogota</taxon>
        <taxon>Thermotogae</taxon>
        <taxon>Thermotogales</taxon>
        <taxon>Fervidobacteriaceae</taxon>
        <taxon>Fervidobacterium</taxon>
    </lineage>
</organism>
<feature type="transmembrane region" description="Helical" evidence="1">
    <location>
        <begin position="108"/>
        <end position="124"/>
    </location>
</feature>
<evidence type="ECO:0000313" key="2">
    <source>
        <dbReference type="EMBL" id="HGQ76700.1"/>
    </source>
</evidence>
<comment type="caution">
    <text evidence="2">The sequence shown here is derived from an EMBL/GenBank/DDBJ whole genome shotgun (WGS) entry which is preliminary data.</text>
</comment>
<keyword evidence="1" id="KW-0472">Membrane</keyword>
<gene>
    <name evidence="2" type="ORF">ENU12_01985</name>
</gene>
<accession>A0A7V4CLX1</accession>
<evidence type="ECO:0000256" key="1">
    <source>
        <dbReference type="SAM" id="Phobius"/>
    </source>
</evidence>